<organism evidence="11 12">
    <name type="scientific">Stachybotrys chlorohalonatus (strain IBT 40285)</name>
    <dbReference type="NCBI Taxonomy" id="1283841"/>
    <lineage>
        <taxon>Eukaryota</taxon>
        <taxon>Fungi</taxon>
        <taxon>Dikarya</taxon>
        <taxon>Ascomycota</taxon>
        <taxon>Pezizomycotina</taxon>
        <taxon>Sordariomycetes</taxon>
        <taxon>Hypocreomycetidae</taxon>
        <taxon>Hypocreales</taxon>
        <taxon>Stachybotryaceae</taxon>
        <taxon>Stachybotrys</taxon>
    </lineage>
</organism>
<keyword evidence="5" id="KW-0571">Peptide transport</keyword>
<proteinExistence type="inferred from homology"/>
<feature type="transmembrane region" description="Helical" evidence="10">
    <location>
        <begin position="742"/>
        <end position="758"/>
    </location>
</feature>
<feature type="transmembrane region" description="Helical" evidence="10">
    <location>
        <begin position="541"/>
        <end position="564"/>
    </location>
</feature>
<name>A0A084QIA1_STAC4</name>
<dbReference type="InParanoid" id="A0A084QIA1"/>
<evidence type="ECO:0000256" key="3">
    <source>
        <dbReference type="ARBA" id="ARBA00022448"/>
    </source>
</evidence>
<reference evidence="11 12" key="1">
    <citation type="journal article" date="2014" name="BMC Genomics">
        <title>Comparative genome sequencing reveals chemotype-specific gene clusters in the toxigenic black mold Stachybotrys.</title>
        <authorList>
            <person name="Semeiks J."/>
            <person name="Borek D."/>
            <person name="Otwinowski Z."/>
            <person name="Grishin N.V."/>
        </authorList>
    </citation>
    <scope>NUCLEOTIDE SEQUENCE [LARGE SCALE GENOMIC DNA]</scope>
    <source>
        <strain evidence="11 12">IBT 40285</strain>
    </source>
</reference>
<evidence type="ECO:0000256" key="4">
    <source>
        <dbReference type="ARBA" id="ARBA00022692"/>
    </source>
</evidence>
<protein>
    <recommendedName>
        <fullName evidence="13">OPT family small oligopeptide transporter</fullName>
    </recommendedName>
</protein>
<dbReference type="InterPro" id="IPR004813">
    <property type="entry name" value="OPT"/>
</dbReference>
<evidence type="ECO:0000256" key="5">
    <source>
        <dbReference type="ARBA" id="ARBA00022856"/>
    </source>
</evidence>
<feature type="transmembrane region" description="Helical" evidence="10">
    <location>
        <begin position="459"/>
        <end position="477"/>
    </location>
</feature>
<feature type="transmembrane region" description="Helical" evidence="10">
    <location>
        <begin position="515"/>
        <end position="535"/>
    </location>
</feature>
<feature type="transmembrane region" description="Helical" evidence="10">
    <location>
        <begin position="720"/>
        <end position="736"/>
    </location>
</feature>
<dbReference type="EMBL" id="KL660729">
    <property type="protein sequence ID" value="KFA63686.1"/>
    <property type="molecule type" value="Genomic_DNA"/>
</dbReference>
<dbReference type="InterPro" id="IPR004648">
    <property type="entry name" value="Oligpept_transpt"/>
</dbReference>
<feature type="transmembrane region" description="Helical" evidence="10">
    <location>
        <begin position="337"/>
        <end position="358"/>
    </location>
</feature>
<comment type="similarity">
    <text evidence="2">Belongs to the oligopeptide OPT transporter family.</text>
</comment>
<evidence type="ECO:0000256" key="2">
    <source>
        <dbReference type="ARBA" id="ARBA00008807"/>
    </source>
</evidence>
<dbReference type="NCBIfam" id="TIGR00727">
    <property type="entry name" value="ISP4_OPT"/>
    <property type="match status" value="1"/>
</dbReference>
<dbReference type="Pfam" id="PF03169">
    <property type="entry name" value="OPT"/>
    <property type="match status" value="1"/>
</dbReference>
<keyword evidence="12" id="KW-1185">Reference proteome</keyword>
<dbReference type="HOGENOM" id="CLU_004965_1_1_1"/>
<evidence type="ECO:0000256" key="9">
    <source>
        <dbReference type="SAM" id="MobiDB-lite"/>
    </source>
</evidence>
<feature type="transmembrane region" description="Helical" evidence="10">
    <location>
        <begin position="150"/>
        <end position="170"/>
    </location>
</feature>
<feature type="transmembrane region" description="Helical" evidence="10">
    <location>
        <begin position="379"/>
        <end position="402"/>
    </location>
</feature>
<evidence type="ECO:0000256" key="7">
    <source>
        <dbReference type="ARBA" id="ARBA00022989"/>
    </source>
</evidence>
<evidence type="ECO:0000313" key="11">
    <source>
        <dbReference type="EMBL" id="KFA63686.1"/>
    </source>
</evidence>
<gene>
    <name evidence="11" type="ORF">S40285_08364</name>
</gene>
<evidence type="ECO:0000313" key="12">
    <source>
        <dbReference type="Proteomes" id="UP000028524"/>
    </source>
</evidence>
<evidence type="ECO:0000256" key="8">
    <source>
        <dbReference type="ARBA" id="ARBA00023136"/>
    </source>
</evidence>
<dbReference type="GO" id="GO:0035673">
    <property type="term" value="F:oligopeptide transmembrane transporter activity"/>
    <property type="evidence" value="ECO:0007669"/>
    <property type="project" value="InterPro"/>
</dbReference>
<dbReference type="GO" id="GO:0016020">
    <property type="term" value="C:membrane"/>
    <property type="evidence" value="ECO:0007669"/>
    <property type="project" value="UniProtKB-SubCell"/>
</dbReference>
<sequence length="841" mass="93908">MPSPADKQAAPTTKHCSDARHGSTSTNVTTTREKPSTPPPTLETELCSLVHEYELDQNFPQDVLKRAREYLAAKARNDNHEETAQSILDEFLTQKDLILNNSPYSEVRAVVDPTDDPTLPAGTFRVFLLGTLFTLGGTALHQFFSLRMPSIAITTYIVQLLALPLGTLMAKWLPERTFGKGWWPFSLNPGPFSQKEHLLIAMMANVSFGGTSSGAYIVTIIQVLKLDVFFGETVLANSIPWQVTTLLATQLMGYGCAGMTRRFLVYPPAMIWQRPLATIALTKALYKDNGQSAQESAHGWIISRYRFFFVCFAAMFAWHWVPNYVFEGIALFNWPTWISPGNITLAIIAGSSCGLGLNPLPTLDWNIATHLVDPIVSPLFTLLNFAAGMAISGFLIAPIMYFSNVWNAGYLPINSNRAYDNMGAPYNVRRILNPDLTFNETAYSEYSIPWISTTQTIHYAAYLTVYVAVVVHIVLFFGKDIKTGVVSAWKRTKRADQFSDVHNRLMAVYPECPQWWYLIVLVISFLLACCSVLLWPTVTPVWAICLALVFNLALQVPVGMLAAITNIEVPLSILAQVIGGYALEGKAIPNMVFRMFAYITTSQSLNFISDLKMAHYAKIPPRWAFAAQIYATVLSGFVALGVNHWVLRNVADLCTDVQKDRFFCPWTHSYFQSSILWGVIGPRRLFGPGAHYNPTTYAIPVGIVLPIVAYFAIKRWPTSLWRSVNIPIFLAGPLGWAPYNWSYMQGPVVLGLLFNYFIKRRYKVWWERYTYVMACAFGTAIGVSGLVMFFGLQMLDIRLDWWGNQVGRAGVDKGGFLGVDGKPLQCVNLPIPPEGHFASGL</sequence>
<dbReference type="PANTHER" id="PTHR22601">
    <property type="entry name" value="ISP4 LIKE PROTEIN"/>
    <property type="match status" value="1"/>
</dbReference>
<feature type="transmembrane region" description="Helical" evidence="10">
    <location>
        <begin position="126"/>
        <end position="144"/>
    </location>
</feature>
<keyword evidence="6" id="KW-0653">Protein transport</keyword>
<comment type="subcellular location">
    <subcellularLocation>
        <location evidence="1">Membrane</location>
        <topology evidence="1">Multi-pass membrane protein</topology>
    </subcellularLocation>
</comment>
<feature type="region of interest" description="Disordered" evidence="9">
    <location>
        <begin position="1"/>
        <end position="41"/>
    </location>
</feature>
<evidence type="ECO:0008006" key="13">
    <source>
        <dbReference type="Google" id="ProtNLM"/>
    </source>
</evidence>
<dbReference type="OrthoDB" id="9986677at2759"/>
<feature type="transmembrane region" description="Helical" evidence="10">
    <location>
        <begin position="695"/>
        <end position="713"/>
    </location>
</feature>
<keyword evidence="8 10" id="KW-0472">Membrane</keyword>
<dbReference type="NCBIfam" id="TIGR00728">
    <property type="entry name" value="OPT_sfam"/>
    <property type="match status" value="1"/>
</dbReference>
<feature type="transmembrane region" description="Helical" evidence="10">
    <location>
        <begin position="770"/>
        <end position="792"/>
    </location>
</feature>
<dbReference type="Proteomes" id="UP000028524">
    <property type="component" value="Unassembled WGS sequence"/>
</dbReference>
<evidence type="ECO:0000256" key="10">
    <source>
        <dbReference type="SAM" id="Phobius"/>
    </source>
</evidence>
<accession>A0A084QIA1</accession>
<keyword evidence="3" id="KW-0813">Transport</keyword>
<dbReference type="AlphaFoldDB" id="A0A084QIA1"/>
<feature type="transmembrane region" description="Helical" evidence="10">
    <location>
        <begin position="623"/>
        <end position="642"/>
    </location>
</feature>
<evidence type="ECO:0000256" key="6">
    <source>
        <dbReference type="ARBA" id="ARBA00022927"/>
    </source>
</evidence>
<dbReference type="OMA" id="AYHEYSV"/>
<keyword evidence="4 10" id="KW-0812">Transmembrane</keyword>
<feature type="transmembrane region" description="Helical" evidence="10">
    <location>
        <begin position="307"/>
        <end position="325"/>
    </location>
</feature>
<keyword evidence="7 10" id="KW-1133">Transmembrane helix</keyword>
<dbReference type="GO" id="GO:0015031">
    <property type="term" value="P:protein transport"/>
    <property type="evidence" value="ECO:0007669"/>
    <property type="project" value="UniProtKB-KW"/>
</dbReference>
<evidence type="ECO:0000256" key="1">
    <source>
        <dbReference type="ARBA" id="ARBA00004141"/>
    </source>
</evidence>